<evidence type="ECO:0000313" key="2">
    <source>
        <dbReference type="Proteomes" id="UP001595379"/>
    </source>
</evidence>
<name>A0ABV6ZV23_9PROT</name>
<evidence type="ECO:0000313" key="1">
    <source>
        <dbReference type="EMBL" id="MFC2925267.1"/>
    </source>
</evidence>
<proteinExistence type="predicted"/>
<keyword evidence="2" id="KW-1185">Reference proteome</keyword>
<evidence type="ECO:0008006" key="3">
    <source>
        <dbReference type="Google" id="ProtNLM"/>
    </source>
</evidence>
<reference evidence="2" key="1">
    <citation type="journal article" date="2019" name="Int. J. Syst. Evol. Microbiol.">
        <title>The Global Catalogue of Microorganisms (GCM) 10K type strain sequencing project: providing services to taxonomists for standard genome sequencing and annotation.</title>
        <authorList>
            <consortium name="The Broad Institute Genomics Platform"/>
            <consortium name="The Broad Institute Genome Sequencing Center for Infectious Disease"/>
            <person name="Wu L."/>
            <person name="Ma J."/>
        </authorList>
    </citation>
    <scope>NUCLEOTIDE SEQUENCE [LARGE SCALE GENOMIC DNA]</scope>
    <source>
        <strain evidence="2">KCTC 52487</strain>
    </source>
</reference>
<dbReference type="Proteomes" id="UP001595379">
    <property type="component" value="Unassembled WGS sequence"/>
</dbReference>
<accession>A0ABV6ZV23</accession>
<dbReference type="RefSeq" id="WP_343165102.1">
    <property type="nucleotide sequence ID" value="NZ_JBHRSV010000002.1"/>
</dbReference>
<gene>
    <name evidence="1" type="ORF">ACFOOR_04025</name>
</gene>
<sequence length="162" mass="18633">MAELWLEDFDAFIIPSRKEAYGVQAERERHQAASRAVKYFHVSSYYFLGAFIKRDFSATAYFAVEMASAISKLDELIFSAHGRFIVERRLDADAINRREIRPETIERNDAIVRSARAFLSGESVQTVHLHAEIARYVRENCDAARKLSYSEIIGILEQRQAI</sequence>
<organism evidence="1 2">
    <name type="scientific">Hyphobacterium vulgare</name>
    <dbReference type="NCBI Taxonomy" id="1736751"/>
    <lineage>
        <taxon>Bacteria</taxon>
        <taxon>Pseudomonadati</taxon>
        <taxon>Pseudomonadota</taxon>
        <taxon>Alphaproteobacteria</taxon>
        <taxon>Maricaulales</taxon>
        <taxon>Maricaulaceae</taxon>
        <taxon>Hyphobacterium</taxon>
    </lineage>
</organism>
<protein>
    <recommendedName>
        <fullName evidence="3">HEPN domain-containing protein</fullName>
    </recommendedName>
</protein>
<dbReference type="EMBL" id="JBHRSV010000002">
    <property type="protein sequence ID" value="MFC2925267.1"/>
    <property type="molecule type" value="Genomic_DNA"/>
</dbReference>
<comment type="caution">
    <text evidence="1">The sequence shown here is derived from an EMBL/GenBank/DDBJ whole genome shotgun (WGS) entry which is preliminary data.</text>
</comment>